<evidence type="ECO:0000313" key="3">
    <source>
        <dbReference type="Proteomes" id="UP000315730"/>
    </source>
</evidence>
<evidence type="ECO:0000256" key="1">
    <source>
        <dbReference type="SAM" id="MobiDB-lite"/>
    </source>
</evidence>
<protein>
    <submittedName>
        <fullName evidence="2">Uncharacterized protein</fullName>
    </submittedName>
</protein>
<name>A0A4Y4D5Y7_KOCVA</name>
<gene>
    <name evidence="2" type="ORF">KVA01_08520</name>
</gene>
<organism evidence="2 3">
    <name type="scientific">Kocuria varians</name>
    <name type="common">Micrococcus varians</name>
    <dbReference type="NCBI Taxonomy" id="1272"/>
    <lineage>
        <taxon>Bacteria</taxon>
        <taxon>Bacillati</taxon>
        <taxon>Actinomycetota</taxon>
        <taxon>Actinomycetes</taxon>
        <taxon>Micrococcales</taxon>
        <taxon>Micrococcaceae</taxon>
        <taxon>Kocuria</taxon>
    </lineage>
</organism>
<accession>A0A4Y4D5Y7</accession>
<sequence length="73" mass="7960">MFAGDRQESRPMLTEADGSSGIVNNGQESGELLDFSLHALKFLLAPPLSEGPVSQVLQGFPYPDDTLKNRHCE</sequence>
<comment type="caution">
    <text evidence="2">The sequence shown here is derived from an EMBL/GenBank/DDBJ whole genome shotgun (WGS) entry which is preliminary data.</text>
</comment>
<evidence type="ECO:0000313" key="2">
    <source>
        <dbReference type="EMBL" id="GEC98697.1"/>
    </source>
</evidence>
<dbReference type="STRING" id="1272.GCA_900014985_00149"/>
<dbReference type="Proteomes" id="UP000315730">
    <property type="component" value="Unassembled WGS sequence"/>
</dbReference>
<keyword evidence="3" id="KW-1185">Reference proteome</keyword>
<dbReference type="AlphaFoldDB" id="A0A4Y4D5Y7"/>
<feature type="region of interest" description="Disordered" evidence="1">
    <location>
        <begin position="1"/>
        <end position="27"/>
    </location>
</feature>
<dbReference type="EMBL" id="BJNW01000005">
    <property type="protein sequence ID" value="GEC98697.1"/>
    <property type="molecule type" value="Genomic_DNA"/>
</dbReference>
<reference evidence="2 3" key="1">
    <citation type="submission" date="2019-06" db="EMBL/GenBank/DDBJ databases">
        <title>Whole genome shotgun sequence of Kocuria varians NBRC 15358.</title>
        <authorList>
            <person name="Hosoyama A."/>
            <person name="Uohara A."/>
            <person name="Ohji S."/>
            <person name="Ichikawa N."/>
        </authorList>
    </citation>
    <scope>NUCLEOTIDE SEQUENCE [LARGE SCALE GENOMIC DNA]</scope>
    <source>
        <strain evidence="2 3">NBRC 15358</strain>
    </source>
</reference>
<proteinExistence type="predicted"/>